<accession>A0A7C4HA75</accession>
<evidence type="ECO:0000313" key="2">
    <source>
        <dbReference type="EMBL" id="HGM59385.1"/>
    </source>
</evidence>
<feature type="transmembrane region" description="Helical" evidence="1">
    <location>
        <begin position="108"/>
        <end position="130"/>
    </location>
</feature>
<feature type="transmembrane region" description="Helical" evidence="1">
    <location>
        <begin position="16"/>
        <end position="36"/>
    </location>
</feature>
<name>A0A7C4HA75_STAMA</name>
<dbReference type="PANTHER" id="PTHR37815">
    <property type="entry name" value="UPF0397 PROTEIN BC_2624-RELATED"/>
    <property type="match status" value="1"/>
</dbReference>
<feature type="transmembrane region" description="Helical" evidence="1">
    <location>
        <begin position="48"/>
        <end position="71"/>
    </location>
</feature>
<evidence type="ECO:0000256" key="1">
    <source>
        <dbReference type="SAM" id="Phobius"/>
    </source>
</evidence>
<keyword evidence="1" id="KW-1133">Transmembrane helix</keyword>
<feature type="transmembrane region" description="Helical" evidence="1">
    <location>
        <begin position="219"/>
        <end position="240"/>
    </location>
</feature>
<gene>
    <name evidence="2" type="ORF">ENU14_07390</name>
</gene>
<dbReference type="AlphaFoldDB" id="A0A7C4HA75"/>
<keyword evidence="1" id="KW-0812">Transmembrane</keyword>
<dbReference type="Gene3D" id="1.10.1760.20">
    <property type="match status" value="1"/>
</dbReference>
<evidence type="ECO:0008006" key="3">
    <source>
        <dbReference type="Google" id="ProtNLM"/>
    </source>
</evidence>
<organism evidence="2">
    <name type="scientific">Staphylothermus marinus</name>
    <dbReference type="NCBI Taxonomy" id="2280"/>
    <lineage>
        <taxon>Archaea</taxon>
        <taxon>Thermoproteota</taxon>
        <taxon>Thermoprotei</taxon>
        <taxon>Desulfurococcales</taxon>
        <taxon>Desulfurococcaceae</taxon>
        <taxon>Staphylothermus</taxon>
    </lineage>
</organism>
<feature type="transmembrane region" description="Helical" evidence="1">
    <location>
        <begin position="77"/>
        <end position="96"/>
    </location>
</feature>
<dbReference type="Pfam" id="PF07155">
    <property type="entry name" value="ECF-ribofla_trS"/>
    <property type="match status" value="1"/>
</dbReference>
<feature type="transmembrane region" description="Helical" evidence="1">
    <location>
        <begin position="150"/>
        <end position="170"/>
    </location>
</feature>
<dbReference type="EMBL" id="DTBJ01000061">
    <property type="protein sequence ID" value="HGM59385.1"/>
    <property type="molecule type" value="Genomic_DNA"/>
</dbReference>
<dbReference type="PANTHER" id="PTHR37815:SF3">
    <property type="entry name" value="UPF0397 PROTEIN SPR0429"/>
    <property type="match status" value="1"/>
</dbReference>
<sequence>MVDIVNKLFRVNVIDIVIYTVAVYAATVAIQIYQPATGGYFNLGESMIYLAALLSTPIVAGFAGGVGAALADLATGYAIFAPGTLVIKFIEGYLAGILVSRFRKTHSILSFAVGVLYMGLIIFFASILWAGEVYYGPSEFLGMKFESPLITIPLYIWIIVALFVSGLVTYVTFRKFIQSSEAVLLLLAGLTMVLGYFLYEYFVSNPLLNRPPEAAVMEIPVNIGQAVIGASIAIPVAGWLRKAGYGK</sequence>
<proteinExistence type="predicted"/>
<keyword evidence="1" id="KW-0472">Membrane</keyword>
<protein>
    <recommendedName>
        <fullName evidence="3">ECF transporter S component</fullName>
    </recommendedName>
</protein>
<dbReference type="InterPro" id="IPR009825">
    <property type="entry name" value="ECF_substrate-spec-like"/>
</dbReference>
<feature type="transmembrane region" description="Helical" evidence="1">
    <location>
        <begin position="182"/>
        <end position="199"/>
    </location>
</feature>
<comment type="caution">
    <text evidence="2">The sequence shown here is derived from an EMBL/GenBank/DDBJ whole genome shotgun (WGS) entry which is preliminary data.</text>
</comment>
<reference evidence="2" key="1">
    <citation type="journal article" date="2020" name="mSystems">
        <title>Genome- and Community-Level Interaction Insights into Carbon Utilization and Element Cycling Functions of Hydrothermarchaeota in Hydrothermal Sediment.</title>
        <authorList>
            <person name="Zhou Z."/>
            <person name="Liu Y."/>
            <person name="Xu W."/>
            <person name="Pan J."/>
            <person name="Luo Z.H."/>
            <person name="Li M."/>
        </authorList>
    </citation>
    <scope>NUCLEOTIDE SEQUENCE [LARGE SCALE GENOMIC DNA]</scope>
    <source>
        <strain evidence="2">SpSt-642</strain>
    </source>
</reference>
<dbReference type="GO" id="GO:0016020">
    <property type="term" value="C:membrane"/>
    <property type="evidence" value="ECO:0007669"/>
    <property type="project" value="InterPro"/>
</dbReference>